<name>A0A9D1YQB1_9FIRM</name>
<keyword evidence="3" id="KW-0411">Iron-sulfur</keyword>
<dbReference type="SUPFAM" id="SSF46548">
    <property type="entry name" value="alpha-helical ferredoxin"/>
    <property type="match status" value="1"/>
</dbReference>
<keyword evidence="2" id="KW-0408">Iron</keyword>
<dbReference type="InterPro" id="IPR023210">
    <property type="entry name" value="NADP_OxRdtase_dom"/>
</dbReference>
<evidence type="ECO:0000313" key="5">
    <source>
        <dbReference type="EMBL" id="HIY60574.1"/>
    </source>
</evidence>
<dbReference type="Pfam" id="PF13534">
    <property type="entry name" value="Fer4_17"/>
    <property type="match status" value="1"/>
</dbReference>
<dbReference type="SUPFAM" id="SSF51430">
    <property type="entry name" value="NAD(P)-linked oxidoreductase"/>
    <property type="match status" value="1"/>
</dbReference>
<evidence type="ECO:0000256" key="1">
    <source>
        <dbReference type="ARBA" id="ARBA00022723"/>
    </source>
</evidence>
<dbReference type="CDD" id="cd19100">
    <property type="entry name" value="AKR_unchar"/>
    <property type="match status" value="1"/>
</dbReference>
<dbReference type="PROSITE" id="PS00198">
    <property type="entry name" value="4FE4S_FER_1"/>
    <property type="match status" value="1"/>
</dbReference>
<evidence type="ECO:0000313" key="6">
    <source>
        <dbReference type="Proteomes" id="UP000824007"/>
    </source>
</evidence>
<evidence type="ECO:0000259" key="4">
    <source>
        <dbReference type="PROSITE" id="PS51379"/>
    </source>
</evidence>
<reference evidence="5" key="1">
    <citation type="journal article" date="2021" name="PeerJ">
        <title>Extensive microbial diversity within the chicken gut microbiome revealed by metagenomics and culture.</title>
        <authorList>
            <person name="Gilroy R."/>
            <person name="Ravi A."/>
            <person name="Getino M."/>
            <person name="Pursley I."/>
            <person name="Horton D.L."/>
            <person name="Alikhan N.F."/>
            <person name="Baker D."/>
            <person name="Gharbi K."/>
            <person name="Hall N."/>
            <person name="Watson M."/>
            <person name="Adriaenssens E.M."/>
            <person name="Foster-Nyarko E."/>
            <person name="Jarju S."/>
            <person name="Secka A."/>
            <person name="Antonio M."/>
            <person name="Oren A."/>
            <person name="Chaudhuri R.R."/>
            <person name="La Ragione R."/>
            <person name="Hildebrand F."/>
            <person name="Pallen M.J."/>
        </authorList>
    </citation>
    <scope>NUCLEOTIDE SEQUENCE</scope>
    <source>
        <strain evidence="5">ChiSxjej3B15-24422</strain>
    </source>
</reference>
<dbReference type="GO" id="GO:0046872">
    <property type="term" value="F:metal ion binding"/>
    <property type="evidence" value="ECO:0007669"/>
    <property type="project" value="UniProtKB-KW"/>
</dbReference>
<protein>
    <submittedName>
        <fullName evidence="5">Aldo/keto reductase</fullName>
    </submittedName>
</protein>
<dbReference type="Gene3D" id="3.20.20.100">
    <property type="entry name" value="NADP-dependent oxidoreductase domain"/>
    <property type="match status" value="1"/>
</dbReference>
<dbReference type="GO" id="GO:0016491">
    <property type="term" value="F:oxidoreductase activity"/>
    <property type="evidence" value="ECO:0007669"/>
    <property type="project" value="InterPro"/>
</dbReference>
<dbReference type="Proteomes" id="UP000824007">
    <property type="component" value="Unassembled WGS sequence"/>
</dbReference>
<dbReference type="InterPro" id="IPR020471">
    <property type="entry name" value="AKR"/>
</dbReference>
<proteinExistence type="predicted"/>
<sequence>MADVTLGKTQITVNKNGFGCLPIQRISKEEAAKLLRKAREKGITFFDTARAYSDSEEKLGEAFGGSWDDTFYVATKTAANTPEDFRRDLETSLGNLKRDYVDIYQFHNPDFCPKPGDGSGLYECMLEAKAQGKIRHIGITNHRLSVAHEAIDSGLYETLQFPFSYLSGEQELELVAKCRAAGMGFIAMKALSGGLLNNSAACYAWLSQFDNVVPIWGIQRESELDEFLSYVENPPALTEELRELVEKDRKELQGDFCRGCGYCMPCPAGIEINNCARMSQMIRRSPSAGFLTPEAQKKMLQIENCLHCGQCKSKCPYGLDTPTLLQKNLQDYKEILAGKPF</sequence>
<dbReference type="Pfam" id="PF00248">
    <property type="entry name" value="Aldo_ket_red"/>
    <property type="match status" value="1"/>
</dbReference>
<dbReference type="InterPro" id="IPR017896">
    <property type="entry name" value="4Fe4S_Fe-S-bd"/>
</dbReference>
<dbReference type="AlphaFoldDB" id="A0A9D1YQB1"/>
<reference evidence="5" key="2">
    <citation type="submission" date="2021-04" db="EMBL/GenBank/DDBJ databases">
        <authorList>
            <person name="Gilroy R."/>
        </authorList>
    </citation>
    <scope>NUCLEOTIDE SEQUENCE</scope>
    <source>
        <strain evidence="5">ChiSxjej3B15-24422</strain>
    </source>
</reference>
<dbReference type="PRINTS" id="PR00069">
    <property type="entry name" value="ALDKETRDTASE"/>
</dbReference>
<dbReference type="InterPro" id="IPR036812">
    <property type="entry name" value="NAD(P)_OxRdtase_dom_sf"/>
</dbReference>
<organism evidence="5 6">
    <name type="scientific">Candidatus Eisenbergiella pullistercoris</name>
    <dbReference type="NCBI Taxonomy" id="2838555"/>
    <lineage>
        <taxon>Bacteria</taxon>
        <taxon>Bacillati</taxon>
        <taxon>Bacillota</taxon>
        <taxon>Clostridia</taxon>
        <taxon>Lachnospirales</taxon>
        <taxon>Lachnospiraceae</taxon>
        <taxon>Eisenbergiella</taxon>
    </lineage>
</organism>
<gene>
    <name evidence="5" type="ORF">H9831_07855</name>
</gene>
<feature type="domain" description="4Fe-4S ferredoxin-type" evidence="4">
    <location>
        <begin position="296"/>
        <end position="327"/>
    </location>
</feature>
<evidence type="ECO:0000256" key="2">
    <source>
        <dbReference type="ARBA" id="ARBA00023004"/>
    </source>
</evidence>
<dbReference type="InterPro" id="IPR053135">
    <property type="entry name" value="AKR2_Oxidoreductase"/>
</dbReference>
<evidence type="ECO:0000256" key="3">
    <source>
        <dbReference type="ARBA" id="ARBA00023014"/>
    </source>
</evidence>
<dbReference type="PANTHER" id="PTHR43312">
    <property type="entry name" value="D-THREO-ALDOSE 1-DEHYDROGENASE"/>
    <property type="match status" value="1"/>
</dbReference>
<dbReference type="InterPro" id="IPR017900">
    <property type="entry name" value="4Fe4S_Fe_S_CS"/>
</dbReference>
<dbReference type="PROSITE" id="PS51379">
    <property type="entry name" value="4FE4S_FER_2"/>
    <property type="match status" value="1"/>
</dbReference>
<dbReference type="EMBL" id="DXDD01000098">
    <property type="protein sequence ID" value="HIY60574.1"/>
    <property type="molecule type" value="Genomic_DNA"/>
</dbReference>
<dbReference type="PANTHER" id="PTHR43312:SF1">
    <property type="entry name" value="NADP-DEPENDENT OXIDOREDUCTASE DOMAIN-CONTAINING PROTEIN"/>
    <property type="match status" value="1"/>
</dbReference>
<accession>A0A9D1YQB1</accession>
<comment type="caution">
    <text evidence="5">The sequence shown here is derived from an EMBL/GenBank/DDBJ whole genome shotgun (WGS) entry which is preliminary data.</text>
</comment>
<dbReference type="GO" id="GO:0051536">
    <property type="term" value="F:iron-sulfur cluster binding"/>
    <property type="evidence" value="ECO:0007669"/>
    <property type="project" value="UniProtKB-KW"/>
</dbReference>
<keyword evidence="1" id="KW-0479">Metal-binding</keyword>